<dbReference type="KEGG" id="prt:AUC31_05645"/>
<dbReference type="Proteomes" id="UP000067683">
    <property type="component" value="Chromosome"/>
</dbReference>
<evidence type="ECO:0008006" key="4">
    <source>
        <dbReference type="Google" id="ProtNLM"/>
    </source>
</evidence>
<reference evidence="2" key="1">
    <citation type="submission" date="2016-01" db="EMBL/GenBank/DDBJ databases">
        <title>Complete genome of Planococcus rifietoensis type strain M8.</title>
        <authorList>
            <person name="See-Too W.S."/>
        </authorList>
    </citation>
    <scope>NUCLEOTIDE SEQUENCE [LARGE SCALE GENOMIC DNA]</scope>
    <source>
        <strain evidence="2">M8</strain>
    </source>
</reference>
<feature type="transmembrane region" description="Helical" evidence="1">
    <location>
        <begin position="112"/>
        <end position="129"/>
    </location>
</feature>
<keyword evidence="1" id="KW-0472">Membrane</keyword>
<keyword evidence="1" id="KW-1133">Transmembrane helix</keyword>
<feature type="transmembrane region" description="Helical" evidence="1">
    <location>
        <begin position="136"/>
        <end position="160"/>
    </location>
</feature>
<accession>A0A0U2XFC2</accession>
<dbReference type="AlphaFoldDB" id="A0A0U2XFC2"/>
<dbReference type="InterPro" id="IPR038728">
    <property type="entry name" value="YkvI-like"/>
</dbReference>
<feature type="transmembrane region" description="Helical" evidence="1">
    <location>
        <begin position="220"/>
        <end position="241"/>
    </location>
</feature>
<gene>
    <name evidence="2" type="ORF">AUC31_05645</name>
</gene>
<protein>
    <recommendedName>
        <fullName evidence="4">Transporter</fullName>
    </recommendedName>
</protein>
<proteinExistence type="predicted"/>
<feature type="transmembrane region" description="Helical" evidence="1">
    <location>
        <begin position="322"/>
        <end position="341"/>
    </location>
</feature>
<keyword evidence="3" id="KW-1185">Reference proteome</keyword>
<evidence type="ECO:0000313" key="2">
    <source>
        <dbReference type="EMBL" id="ALS74736.1"/>
    </source>
</evidence>
<organism evidence="2 3">
    <name type="scientific">Planococcus rifietoensis</name>
    <dbReference type="NCBI Taxonomy" id="200991"/>
    <lineage>
        <taxon>Bacteria</taxon>
        <taxon>Bacillati</taxon>
        <taxon>Bacillota</taxon>
        <taxon>Bacilli</taxon>
        <taxon>Bacillales</taxon>
        <taxon>Caryophanaceae</taxon>
        <taxon>Planococcus</taxon>
    </lineage>
</organism>
<name>A0A0U2XFC2_9BACL</name>
<dbReference type="EMBL" id="CP013659">
    <property type="protein sequence ID" value="ALS74736.1"/>
    <property type="molecule type" value="Genomic_DNA"/>
</dbReference>
<feature type="transmembrane region" description="Helical" evidence="1">
    <location>
        <begin position="297"/>
        <end position="316"/>
    </location>
</feature>
<dbReference type="RefSeq" id="WP_058381443.1">
    <property type="nucleotide sequence ID" value="NZ_CP013659.2"/>
</dbReference>
<dbReference type="PANTHER" id="PTHR37814">
    <property type="entry name" value="CONSERVED MEMBRANE PROTEIN"/>
    <property type="match status" value="1"/>
</dbReference>
<keyword evidence="1" id="KW-0812">Transmembrane</keyword>
<feature type="transmembrane region" description="Helical" evidence="1">
    <location>
        <begin position="187"/>
        <end position="208"/>
    </location>
</feature>
<evidence type="ECO:0000256" key="1">
    <source>
        <dbReference type="SAM" id="Phobius"/>
    </source>
</evidence>
<sequence>MKSSLKIASAFIGIVVGAGFASGQEILQYFTSFGYWGVGGVLVATALFGYIGMILTRLGSRMQTTSHEDVVYRISGKWLGKVIDYTLILTLFGILVVMIAGAGSIFSQQFDLAPAFGRSIMIVLVIVTIMMNVKKVITIISSITPFLILMVVGIAIYSVITMDSSFSALDPVAKEQLSATPNWLLSAINYVSLAIALGASMSLVMGGAEPNEKVAARGGLIGGLGFGVLILLSYVAIFAKVDVVGGADLPMLAIGDDISPILGIIMAIVIFAMIYNTAVSMLLSFSARFTEIGTKKFRIFVIIAGLIAFALSFVGFTALVNYLYPAVGYLGLLLIGALILADIRKVGKNDKAKRDKEATN</sequence>
<dbReference type="STRING" id="200991.AUC31_05645"/>
<dbReference type="PANTHER" id="PTHR37814:SF1">
    <property type="entry name" value="MEMBRANE PROTEIN"/>
    <property type="match status" value="1"/>
</dbReference>
<feature type="transmembrane region" description="Helical" evidence="1">
    <location>
        <begin position="82"/>
        <end position="106"/>
    </location>
</feature>
<feature type="transmembrane region" description="Helical" evidence="1">
    <location>
        <begin position="261"/>
        <end position="285"/>
    </location>
</feature>
<dbReference type="OrthoDB" id="4424890at2"/>
<evidence type="ECO:0000313" key="3">
    <source>
        <dbReference type="Proteomes" id="UP000067683"/>
    </source>
</evidence>
<feature type="transmembrane region" description="Helical" evidence="1">
    <location>
        <begin position="33"/>
        <end position="55"/>
    </location>
</feature>